<sequence length="112" mass="12872">MTKFYILPDPDTCRIPDPVPGIYWTRNLTEDNTQIWSRGDGAKWEMTLIFRSFELGTNKCLSGWQLLEAEDDATPNDDGWASKYNSALRAFMEHGHCFEAWDEKPNGTPQNV</sequence>
<comment type="caution">
    <text evidence="1">The sequence shown here is derived from an EMBL/GenBank/DDBJ whole genome shotgun (WGS) entry which is preliminary data.</text>
</comment>
<reference evidence="1" key="2">
    <citation type="submission" date="2020-09" db="EMBL/GenBank/DDBJ databases">
        <title>Reference genome assembly for Australian Ascochyta lentis isolate Al4.</title>
        <authorList>
            <person name="Lee R.C."/>
            <person name="Farfan-Caceres L.M."/>
            <person name="Debler J.W."/>
            <person name="Williams A.H."/>
            <person name="Henares B.M."/>
        </authorList>
    </citation>
    <scope>NUCLEOTIDE SEQUENCE</scope>
    <source>
        <strain evidence="1">Al4</strain>
    </source>
</reference>
<dbReference type="Proteomes" id="UP000651452">
    <property type="component" value="Unassembled WGS sequence"/>
</dbReference>
<keyword evidence="2" id="KW-1185">Reference proteome</keyword>
<name>A0A8H7JBZ8_9PLEO</name>
<proteinExistence type="predicted"/>
<reference evidence="1" key="1">
    <citation type="submission" date="2018-12" db="EMBL/GenBank/DDBJ databases">
        <authorList>
            <person name="Syme R.A."/>
            <person name="Farfan-Caceres L."/>
            <person name="Lichtenzveig J."/>
        </authorList>
    </citation>
    <scope>NUCLEOTIDE SEQUENCE</scope>
    <source>
        <strain evidence="1">Al4</strain>
    </source>
</reference>
<evidence type="ECO:0000313" key="1">
    <source>
        <dbReference type="EMBL" id="KAF9700784.1"/>
    </source>
</evidence>
<accession>A0A8H7JBZ8</accession>
<dbReference type="AlphaFoldDB" id="A0A8H7JBZ8"/>
<protein>
    <submittedName>
        <fullName evidence="1">Uncharacterized protein</fullName>
    </submittedName>
</protein>
<organism evidence="1 2">
    <name type="scientific">Ascochyta lentis</name>
    <dbReference type="NCBI Taxonomy" id="205686"/>
    <lineage>
        <taxon>Eukaryota</taxon>
        <taxon>Fungi</taxon>
        <taxon>Dikarya</taxon>
        <taxon>Ascomycota</taxon>
        <taxon>Pezizomycotina</taxon>
        <taxon>Dothideomycetes</taxon>
        <taxon>Pleosporomycetidae</taxon>
        <taxon>Pleosporales</taxon>
        <taxon>Pleosporineae</taxon>
        <taxon>Didymellaceae</taxon>
        <taxon>Ascochyta</taxon>
    </lineage>
</organism>
<gene>
    <name evidence="1" type="ORF">EKO04_001694</name>
</gene>
<evidence type="ECO:0000313" key="2">
    <source>
        <dbReference type="Proteomes" id="UP000651452"/>
    </source>
</evidence>
<dbReference type="EMBL" id="RZGK01000003">
    <property type="protein sequence ID" value="KAF9700784.1"/>
    <property type="molecule type" value="Genomic_DNA"/>
</dbReference>